<dbReference type="EMBL" id="JAKKSL010000007">
    <property type="protein sequence ID" value="MCI2286150.1"/>
    <property type="molecule type" value="Genomic_DNA"/>
</dbReference>
<dbReference type="SUPFAM" id="SSF52777">
    <property type="entry name" value="CoA-dependent acyltransferases"/>
    <property type="match status" value="1"/>
</dbReference>
<dbReference type="InterPro" id="IPR023213">
    <property type="entry name" value="CAT-like_dom_sf"/>
</dbReference>
<accession>A0ABS9X7D9</accession>
<name>A0ABS9X7D9_9GAMM</name>
<sequence>MLKQWLGRMVDRQDEQSLAQILINYMGEPDRLISTNPLFDIASSSLHLVSSTLQPLPYLLAFDCYVQADKLEILVKYSGTQLNRQKLGVLEQAIHNRFAELIRQEESTLPMMAEDFPLAAAVIKQQPADFLPQLRRQIGRIDDLYPLSPMQSGILFQSLLMPGSGIYINQVGRKVEGQLSPEHFIRVWQMVMSEFANLHNGFVWEALSQPLQFNSGIRDVPYTVKDWRNFTPNRQRELPEESAAAVRSQGFDLSQPPLQHLLIARLCENTYQFLWSIHHLLVDGGQPQS</sequence>
<protein>
    <submittedName>
        <fullName evidence="2">Condensation domain-containing protein</fullName>
    </submittedName>
</protein>
<dbReference type="Gene3D" id="3.30.559.10">
    <property type="entry name" value="Chloramphenicol acetyltransferase-like domain"/>
    <property type="match status" value="1"/>
</dbReference>
<dbReference type="Proteomes" id="UP001139646">
    <property type="component" value="Unassembled WGS sequence"/>
</dbReference>
<feature type="domain" description="Condensation" evidence="1">
    <location>
        <begin position="143"/>
        <end position="284"/>
    </location>
</feature>
<organism evidence="2 3">
    <name type="scientific">Colwellia maritima</name>
    <dbReference type="NCBI Taxonomy" id="2912588"/>
    <lineage>
        <taxon>Bacteria</taxon>
        <taxon>Pseudomonadati</taxon>
        <taxon>Pseudomonadota</taxon>
        <taxon>Gammaproteobacteria</taxon>
        <taxon>Alteromonadales</taxon>
        <taxon>Colwelliaceae</taxon>
        <taxon>Colwellia</taxon>
    </lineage>
</organism>
<evidence type="ECO:0000313" key="2">
    <source>
        <dbReference type="EMBL" id="MCI2286150.1"/>
    </source>
</evidence>
<evidence type="ECO:0000313" key="3">
    <source>
        <dbReference type="Proteomes" id="UP001139646"/>
    </source>
</evidence>
<dbReference type="PANTHER" id="PTHR45398">
    <property type="match status" value="1"/>
</dbReference>
<proteinExistence type="predicted"/>
<comment type="caution">
    <text evidence="2">The sequence shown here is derived from an EMBL/GenBank/DDBJ whole genome shotgun (WGS) entry which is preliminary data.</text>
</comment>
<reference evidence="2" key="1">
    <citation type="submission" date="2022-01" db="EMBL/GenBank/DDBJ databases">
        <title>Colwellia maritima, isolated from seawater.</title>
        <authorList>
            <person name="Kristyanto S."/>
            <person name="Jung J."/>
            <person name="Jeon C.O."/>
        </authorList>
    </citation>
    <scope>NUCLEOTIDE SEQUENCE</scope>
    <source>
        <strain evidence="2">MSW7</strain>
    </source>
</reference>
<gene>
    <name evidence="2" type="ORF">L3081_25380</name>
</gene>
<keyword evidence="3" id="KW-1185">Reference proteome</keyword>
<evidence type="ECO:0000259" key="1">
    <source>
        <dbReference type="Pfam" id="PF00668"/>
    </source>
</evidence>
<dbReference type="Pfam" id="PF00668">
    <property type="entry name" value="Condensation"/>
    <property type="match status" value="1"/>
</dbReference>
<dbReference type="PANTHER" id="PTHR45398:SF1">
    <property type="entry name" value="ENZYME, PUTATIVE (JCVI)-RELATED"/>
    <property type="match status" value="1"/>
</dbReference>
<dbReference type="RefSeq" id="WP_242289511.1">
    <property type="nucleotide sequence ID" value="NZ_JAKKSL010000007.1"/>
</dbReference>
<dbReference type="InterPro" id="IPR001242">
    <property type="entry name" value="Condensation_dom"/>
</dbReference>